<evidence type="ECO:0000256" key="5">
    <source>
        <dbReference type="ARBA" id="ARBA00023040"/>
    </source>
</evidence>
<feature type="transmembrane region" description="Helical" evidence="12">
    <location>
        <begin position="101"/>
        <end position="122"/>
    </location>
</feature>
<dbReference type="InterPro" id="IPR000025">
    <property type="entry name" value="Melatonin_rcpt"/>
</dbReference>
<dbReference type="SUPFAM" id="SSF81321">
    <property type="entry name" value="Family A G protein-coupled receptor-like"/>
    <property type="match status" value="1"/>
</dbReference>
<keyword evidence="4 12" id="KW-1133">Transmembrane helix</keyword>
<dbReference type="RefSeq" id="XP_008048972.1">
    <property type="nucleotide sequence ID" value="XM_008050781.1"/>
</dbReference>
<organism evidence="14 15">
    <name type="scientific">Carlito syrichta</name>
    <name type="common">Philippine tarsier</name>
    <name type="synonym">Tarsius syrichta</name>
    <dbReference type="NCBI Taxonomy" id="1868482"/>
    <lineage>
        <taxon>Eukaryota</taxon>
        <taxon>Metazoa</taxon>
        <taxon>Chordata</taxon>
        <taxon>Craniata</taxon>
        <taxon>Vertebrata</taxon>
        <taxon>Euteleostomi</taxon>
        <taxon>Mammalia</taxon>
        <taxon>Eutheria</taxon>
        <taxon>Euarchontoglires</taxon>
        <taxon>Primates</taxon>
        <taxon>Haplorrhini</taxon>
        <taxon>Tarsiiformes</taxon>
        <taxon>Tarsiidae</taxon>
        <taxon>Carlito</taxon>
    </lineage>
</organism>
<comment type="subcellular location">
    <subcellularLocation>
        <location evidence="1">Cell membrane</location>
        <topology evidence="1">Multi-pass membrane protein</topology>
    </subcellularLocation>
</comment>
<feature type="transmembrane region" description="Helical" evidence="12">
    <location>
        <begin position="232"/>
        <end position="255"/>
    </location>
</feature>
<gene>
    <name evidence="15" type="primary">MTNR1A</name>
</gene>
<dbReference type="PRINTS" id="PR01149">
    <property type="entry name" value="MELATONIN1AR"/>
</dbReference>
<accession>A0A1U7T7Q7</accession>
<evidence type="ECO:0000256" key="1">
    <source>
        <dbReference type="ARBA" id="ARBA00004651"/>
    </source>
</evidence>
<feature type="transmembrane region" description="Helical" evidence="12">
    <location>
        <begin position="59"/>
        <end position="80"/>
    </location>
</feature>
<evidence type="ECO:0000256" key="2">
    <source>
        <dbReference type="ARBA" id="ARBA00022475"/>
    </source>
</evidence>
<keyword evidence="5 11" id="KW-0297">G-protein coupled receptor</keyword>
<evidence type="ECO:0000256" key="8">
    <source>
        <dbReference type="ARBA" id="ARBA00023170"/>
    </source>
</evidence>
<evidence type="ECO:0000256" key="6">
    <source>
        <dbReference type="ARBA" id="ARBA00023136"/>
    </source>
</evidence>
<feature type="transmembrane region" description="Helical" evidence="12">
    <location>
        <begin position="193"/>
        <end position="220"/>
    </location>
</feature>
<dbReference type="PROSITE" id="PS50262">
    <property type="entry name" value="G_PROTEIN_RECEP_F1_2"/>
    <property type="match status" value="1"/>
</dbReference>
<dbReference type="STRING" id="1868482.ENSTSYP00000010674"/>
<evidence type="ECO:0000256" key="4">
    <source>
        <dbReference type="ARBA" id="ARBA00022989"/>
    </source>
</evidence>
<comment type="similarity">
    <text evidence="11">Belongs to the G-protein coupled receptor 1 family.</text>
</comment>
<dbReference type="InterPro" id="IPR000276">
    <property type="entry name" value="GPCR_Rhodpsn"/>
</dbReference>
<dbReference type="PRINTS" id="PR00237">
    <property type="entry name" value="GPCRRHODOPSN"/>
</dbReference>
<dbReference type="InterPro" id="IPR002278">
    <property type="entry name" value="Mel_1A/1B_rcpt"/>
</dbReference>
<dbReference type="PROSITE" id="PS00237">
    <property type="entry name" value="G_PROTEIN_RECEP_F1_1"/>
    <property type="match status" value="1"/>
</dbReference>
<dbReference type="PRINTS" id="PR00857">
    <property type="entry name" value="MELATONINR"/>
</dbReference>
<keyword evidence="6 12" id="KW-0472">Membrane</keyword>
<dbReference type="CTD" id="4543"/>
<dbReference type="GO" id="GO:0007187">
    <property type="term" value="P:G protein-coupled receptor signaling pathway, coupled to cyclic nucleotide second messenger"/>
    <property type="evidence" value="ECO:0007669"/>
    <property type="project" value="UniProtKB-ARBA"/>
</dbReference>
<sequence>MQSVQSRSQLCSARPSLPGNVFVVSLAVADLVVAVYPFPLVLTSIFNNGWGLGPLHCQLSAFLMGLSVIGSVFSITGIAVNRYCYVCHSLKYDRLYSGRNSLCCVLLIWALTLVAVVPSLHAGTLRYDPRIYSCTFAQSVSAAYTAAVVVFHFVVPMAIVAFCYLRIWVLVLQVRRRAKPHSRPKRKPQDFRNFVTMFVVFVLFAICWAPLNFIGLAVAWDPVNVAPRIPEWLFVASYYMAYFNSCLNAIIYGLLNQNFRNEYRRILVSLCTAKIFSVDSSNHVADRVKCKPSPLMANNNLVKVDSV</sequence>
<feature type="transmembrane region" description="Helical" evidence="12">
    <location>
        <begin position="142"/>
        <end position="172"/>
    </location>
</feature>
<dbReference type="GO" id="GO:0008502">
    <property type="term" value="F:melatonin receptor activity"/>
    <property type="evidence" value="ECO:0007669"/>
    <property type="project" value="InterPro"/>
</dbReference>
<keyword evidence="14" id="KW-1185">Reference proteome</keyword>
<proteinExistence type="inferred from homology"/>
<dbReference type="Pfam" id="PF00001">
    <property type="entry name" value="7tm_1"/>
    <property type="match status" value="1"/>
</dbReference>
<dbReference type="InterPro" id="IPR017452">
    <property type="entry name" value="GPCR_Rhodpsn_7TM"/>
</dbReference>
<evidence type="ECO:0000313" key="15">
    <source>
        <dbReference type="RefSeq" id="XP_008048972.1"/>
    </source>
</evidence>
<dbReference type="FunFam" id="1.20.1070.10:FF:000056">
    <property type="entry name" value="Melatonin receptor type 1A"/>
    <property type="match status" value="1"/>
</dbReference>
<keyword evidence="7" id="KW-1015">Disulfide bond</keyword>
<keyword evidence="8 11" id="KW-0675">Receptor</keyword>
<name>A0A1U7T7Q7_CARSF</name>
<evidence type="ECO:0000259" key="13">
    <source>
        <dbReference type="PROSITE" id="PS50262"/>
    </source>
</evidence>
<dbReference type="GO" id="GO:0005886">
    <property type="term" value="C:plasma membrane"/>
    <property type="evidence" value="ECO:0007669"/>
    <property type="project" value="UniProtKB-SubCell"/>
</dbReference>
<evidence type="ECO:0000256" key="12">
    <source>
        <dbReference type="SAM" id="Phobius"/>
    </source>
</evidence>
<dbReference type="KEGG" id="csyr:103252159"/>
<dbReference type="Gene3D" id="1.20.1070.10">
    <property type="entry name" value="Rhodopsin 7-helix transmembrane proteins"/>
    <property type="match status" value="1"/>
</dbReference>
<dbReference type="GeneID" id="103252159"/>
<keyword evidence="9 11" id="KW-0807">Transducer</keyword>
<keyword evidence="2" id="KW-1003">Cell membrane</keyword>
<dbReference type="PANTHER" id="PTHR24228:SF53">
    <property type="entry name" value="MELATONIN RECEPTOR TYPE 1A"/>
    <property type="match status" value="1"/>
</dbReference>
<dbReference type="PANTHER" id="PTHR24228">
    <property type="entry name" value="B2 BRADYKININ RECEPTOR/ANGIOTENSIN II RECEPTOR"/>
    <property type="match status" value="1"/>
</dbReference>
<reference evidence="15" key="1">
    <citation type="submission" date="2025-08" db="UniProtKB">
        <authorList>
            <consortium name="RefSeq"/>
        </authorList>
    </citation>
    <scope>IDENTIFICATION</scope>
</reference>
<evidence type="ECO:0000256" key="11">
    <source>
        <dbReference type="RuleBase" id="RU000688"/>
    </source>
</evidence>
<dbReference type="AlphaFoldDB" id="A0A1U7T7Q7"/>
<keyword evidence="3 11" id="KW-0812">Transmembrane</keyword>
<evidence type="ECO:0000256" key="7">
    <source>
        <dbReference type="ARBA" id="ARBA00023157"/>
    </source>
</evidence>
<feature type="transmembrane region" description="Helical" evidence="12">
    <location>
        <begin position="21"/>
        <end position="39"/>
    </location>
</feature>
<dbReference type="OrthoDB" id="10044919at2759"/>
<evidence type="ECO:0000256" key="9">
    <source>
        <dbReference type="ARBA" id="ARBA00023224"/>
    </source>
</evidence>
<evidence type="ECO:0000256" key="10">
    <source>
        <dbReference type="ARBA" id="ARBA00040985"/>
    </source>
</evidence>
<dbReference type="Proteomes" id="UP000189704">
    <property type="component" value="Unplaced"/>
</dbReference>
<evidence type="ECO:0000256" key="3">
    <source>
        <dbReference type="ARBA" id="ARBA00022692"/>
    </source>
</evidence>
<evidence type="ECO:0000313" key="14">
    <source>
        <dbReference type="Proteomes" id="UP000189704"/>
    </source>
</evidence>
<feature type="domain" description="G-protein coupled receptors family 1 profile" evidence="13">
    <location>
        <begin position="1"/>
        <end position="252"/>
    </location>
</feature>
<protein>
    <recommendedName>
        <fullName evidence="10">Melatonin receptor type 1A</fullName>
    </recommendedName>
</protein>